<protein>
    <submittedName>
        <fullName evidence="2">Uncharacterized protein</fullName>
    </submittedName>
</protein>
<dbReference type="AlphaFoldDB" id="A0A9X2CPT8"/>
<reference evidence="2" key="1">
    <citation type="submission" date="2022-01" db="EMBL/GenBank/DDBJ databases">
        <title>Genome sequencing of Zunongwangia sp. M21534 genome.</title>
        <authorList>
            <person name="Chen Y."/>
            <person name="Dong C."/>
            <person name="Shao Z."/>
        </authorList>
    </citation>
    <scope>NUCLEOTIDE SEQUENCE</scope>
    <source>
        <strain evidence="2">MCCC M21534</strain>
    </source>
</reference>
<dbReference type="Proteomes" id="UP001139521">
    <property type="component" value="Unassembled WGS sequence"/>
</dbReference>
<evidence type="ECO:0000313" key="3">
    <source>
        <dbReference type="Proteomes" id="UP001139521"/>
    </source>
</evidence>
<dbReference type="RefSeq" id="WP_249601283.1">
    <property type="nucleotide sequence ID" value="NZ_JAKHSK010000010.1"/>
</dbReference>
<keyword evidence="1" id="KW-0472">Membrane</keyword>
<gene>
    <name evidence="2" type="ORF">L1967_08770</name>
</gene>
<feature type="transmembrane region" description="Helical" evidence="1">
    <location>
        <begin position="6"/>
        <end position="27"/>
    </location>
</feature>
<organism evidence="2 3">
    <name type="scientific">Zunongwangia pacifica</name>
    <dbReference type="NCBI Taxonomy" id="2911062"/>
    <lineage>
        <taxon>Bacteria</taxon>
        <taxon>Pseudomonadati</taxon>
        <taxon>Bacteroidota</taxon>
        <taxon>Flavobacteriia</taxon>
        <taxon>Flavobacteriales</taxon>
        <taxon>Flavobacteriaceae</taxon>
        <taxon>Zunongwangia</taxon>
    </lineage>
</organism>
<proteinExistence type="predicted"/>
<evidence type="ECO:0000256" key="1">
    <source>
        <dbReference type="SAM" id="Phobius"/>
    </source>
</evidence>
<comment type="caution">
    <text evidence="2">The sequence shown here is derived from an EMBL/GenBank/DDBJ whole genome shotgun (WGS) entry which is preliminary data.</text>
</comment>
<keyword evidence="1" id="KW-1133">Transmembrane helix</keyword>
<dbReference type="EMBL" id="JAKHSK010000010">
    <property type="protein sequence ID" value="MCL6218387.1"/>
    <property type="molecule type" value="Genomic_DNA"/>
</dbReference>
<keyword evidence="3" id="KW-1185">Reference proteome</keyword>
<sequence>MWFLSLKTVIPGVFLFLSLLTGIYLYFRPKNRLFPFTHHAILFFRFLLKRALTIFKDHSFLTPVSVLKLRRKTSNIDFIQPPNTLVINYTAFSFTKNKHNDDLF</sequence>
<evidence type="ECO:0000313" key="2">
    <source>
        <dbReference type="EMBL" id="MCL6218387.1"/>
    </source>
</evidence>
<accession>A0A9X2CPT8</accession>
<keyword evidence="1" id="KW-0812">Transmembrane</keyword>
<name>A0A9X2CPT8_9FLAO</name>